<dbReference type="InterPro" id="IPR051490">
    <property type="entry name" value="THEM6_lcsJ_thioesterase"/>
</dbReference>
<dbReference type="PANTHER" id="PTHR12475:SF4">
    <property type="entry name" value="PROTEIN THEM6"/>
    <property type="match status" value="1"/>
</dbReference>
<proteinExistence type="predicted"/>
<reference evidence="1" key="1">
    <citation type="submission" date="2021-10" db="EMBL/GenBank/DDBJ databases">
        <title>Novel species in genus Arthrobacter.</title>
        <authorList>
            <person name="Liu Y."/>
        </authorList>
    </citation>
    <scope>NUCLEOTIDE SEQUENCE</scope>
    <source>
        <strain evidence="1">Zg-Y453</strain>
    </source>
</reference>
<evidence type="ECO:0000313" key="2">
    <source>
        <dbReference type="Proteomes" id="UP001139158"/>
    </source>
</evidence>
<sequence>MHLIFRTLLLLLTARRRRPRLDIFDTSSLPMRVLPTDLDFANHVNNGMYLSLMDLGRFDLMIRSGFWAEMRRQGWGPVVSNETISFRKSLGPWQRYSIETKIVGFDERAIYFEQRMVADGEIYASAVIATRMVSKKGPVTNEEIFAAAGSRPPEDLELPEWIAEWRANVALPGARRPAPHAWAA</sequence>
<dbReference type="AlphaFoldDB" id="A0A9X1MBX4"/>
<dbReference type="SUPFAM" id="SSF54637">
    <property type="entry name" value="Thioesterase/thiol ester dehydrase-isomerase"/>
    <property type="match status" value="1"/>
</dbReference>
<accession>A0A9X1MBX4</accession>
<dbReference type="CDD" id="cd00586">
    <property type="entry name" value="4HBT"/>
    <property type="match status" value="1"/>
</dbReference>
<dbReference type="Proteomes" id="UP001139158">
    <property type="component" value="Unassembled WGS sequence"/>
</dbReference>
<protein>
    <submittedName>
        <fullName evidence="1">Thioesterase family protein</fullName>
    </submittedName>
</protein>
<comment type="caution">
    <text evidence="1">The sequence shown here is derived from an EMBL/GenBank/DDBJ whole genome shotgun (WGS) entry which is preliminary data.</text>
</comment>
<dbReference type="InterPro" id="IPR029069">
    <property type="entry name" value="HotDog_dom_sf"/>
</dbReference>
<dbReference type="EMBL" id="JAJFZV010000001">
    <property type="protein sequence ID" value="MCC3296212.1"/>
    <property type="molecule type" value="Genomic_DNA"/>
</dbReference>
<dbReference type="RefSeq" id="WP_227893964.1">
    <property type="nucleotide sequence ID" value="NZ_CP099466.1"/>
</dbReference>
<dbReference type="PANTHER" id="PTHR12475">
    <property type="match status" value="1"/>
</dbReference>
<organism evidence="1 2">
    <name type="scientific">Arthrobacter caoxuetaonis</name>
    <dbReference type="NCBI Taxonomy" id="2886935"/>
    <lineage>
        <taxon>Bacteria</taxon>
        <taxon>Bacillati</taxon>
        <taxon>Actinomycetota</taxon>
        <taxon>Actinomycetes</taxon>
        <taxon>Micrococcales</taxon>
        <taxon>Micrococcaceae</taxon>
        <taxon>Arthrobacter</taxon>
    </lineage>
</organism>
<dbReference type="Gene3D" id="3.10.129.10">
    <property type="entry name" value="Hotdog Thioesterase"/>
    <property type="match status" value="1"/>
</dbReference>
<dbReference type="Pfam" id="PF13279">
    <property type="entry name" value="4HBT_2"/>
    <property type="match status" value="1"/>
</dbReference>
<keyword evidence="2" id="KW-1185">Reference proteome</keyword>
<name>A0A9X1MBX4_9MICC</name>
<gene>
    <name evidence="1" type="ORF">LJ757_00135</name>
</gene>
<evidence type="ECO:0000313" key="1">
    <source>
        <dbReference type="EMBL" id="MCC3296212.1"/>
    </source>
</evidence>